<accession>A0A2U2DJH2</accession>
<evidence type="ECO:0000313" key="2">
    <source>
        <dbReference type="Proteomes" id="UP000245252"/>
    </source>
</evidence>
<name>A0A2U2DJH2_9HYPH</name>
<gene>
    <name evidence="1" type="ORF">DEM27_26285</name>
</gene>
<sequence>MNPISPWVLLARMEVARRETRHHLDLIHRQIAARAERLAVTEKAKARNRTHKRSGSRWTRSDEMLFQDHVDRLSFERRSELEALTRKLERQDRAITTLRQKRGDSAWREAA</sequence>
<reference evidence="1 2" key="1">
    <citation type="submission" date="2018-05" db="EMBL/GenBank/DDBJ databases">
        <title>The draft genome of strain NS-104.</title>
        <authorList>
            <person name="Hang P."/>
            <person name="Jiang J."/>
        </authorList>
    </citation>
    <scope>NUCLEOTIDE SEQUENCE [LARGE SCALE GENOMIC DNA]</scope>
    <source>
        <strain evidence="1 2">NS-104</strain>
    </source>
</reference>
<evidence type="ECO:0000313" key="1">
    <source>
        <dbReference type="EMBL" id="PWE53453.1"/>
    </source>
</evidence>
<proteinExistence type="predicted"/>
<dbReference type="RefSeq" id="WP_109461204.1">
    <property type="nucleotide sequence ID" value="NZ_QFBC01000016.1"/>
</dbReference>
<dbReference type="Proteomes" id="UP000245252">
    <property type="component" value="Unassembled WGS sequence"/>
</dbReference>
<organism evidence="1 2">
    <name type="scientific">Metarhizobium album</name>
    <dbReference type="NCBI Taxonomy" id="2182425"/>
    <lineage>
        <taxon>Bacteria</taxon>
        <taxon>Pseudomonadati</taxon>
        <taxon>Pseudomonadota</taxon>
        <taxon>Alphaproteobacteria</taxon>
        <taxon>Hyphomicrobiales</taxon>
        <taxon>Rhizobiaceae</taxon>
        <taxon>Metarhizobium</taxon>
    </lineage>
</organism>
<comment type="caution">
    <text evidence="1">The sequence shown here is derived from an EMBL/GenBank/DDBJ whole genome shotgun (WGS) entry which is preliminary data.</text>
</comment>
<dbReference type="EMBL" id="QFBC01000016">
    <property type="protein sequence ID" value="PWE53453.1"/>
    <property type="molecule type" value="Genomic_DNA"/>
</dbReference>
<dbReference type="AlphaFoldDB" id="A0A2U2DJH2"/>
<dbReference type="OrthoDB" id="8402008at2"/>
<protein>
    <submittedName>
        <fullName evidence="1">Uncharacterized protein</fullName>
    </submittedName>
</protein>
<keyword evidence="2" id="KW-1185">Reference proteome</keyword>